<evidence type="ECO:0000256" key="4">
    <source>
        <dbReference type="ARBA" id="ARBA00022989"/>
    </source>
</evidence>
<evidence type="ECO:0000256" key="8">
    <source>
        <dbReference type="SAM" id="Phobius"/>
    </source>
</evidence>
<feature type="transmembrane region" description="Helical" evidence="8">
    <location>
        <begin position="390"/>
        <end position="410"/>
    </location>
</feature>
<dbReference type="GO" id="GO:0000329">
    <property type="term" value="C:fungal-type vacuole membrane"/>
    <property type="evidence" value="ECO:0007669"/>
    <property type="project" value="TreeGrafter"/>
</dbReference>
<feature type="transmembrane region" description="Helical" evidence="8">
    <location>
        <begin position="255"/>
        <end position="274"/>
    </location>
</feature>
<feature type="transmembrane region" description="Helical" evidence="8">
    <location>
        <begin position="169"/>
        <end position="192"/>
    </location>
</feature>
<evidence type="ECO:0000313" key="10">
    <source>
        <dbReference type="EMBL" id="GJJ14263.1"/>
    </source>
</evidence>
<dbReference type="GO" id="GO:0015369">
    <property type="term" value="F:calcium:proton antiporter activity"/>
    <property type="evidence" value="ECO:0007669"/>
    <property type="project" value="TreeGrafter"/>
</dbReference>
<keyword evidence="6 8" id="KW-0472">Membrane</keyword>
<evidence type="ECO:0000313" key="11">
    <source>
        <dbReference type="Proteomes" id="UP001050691"/>
    </source>
</evidence>
<feature type="transmembrane region" description="Helical" evidence="8">
    <location>
        <begin position="347"/>
        <end position="370"/>
    </location>
</feature>
<dbReference type="Proteomes" id="UP001050691">
    <property type="component" value="Unassembled WGS sequence"/>
</dbReference>
<feature type="transmembrane region" description="Helical" evidence="8">
    <location>
        <begin position="307"/>
        <end position="327"/>
    </location>
</feature>
<keyword evidence="11" id="KW-1185">Reference proteome</keyword>
<evidence type="ECO:0000256" key="2">
    <source>
        <dbReference type="ARBA" id="ARBA00022448"/>
    </source>
</evidence>
<feature type="compositionally biased region" description="Basic residues" evidence="7">
    <location>
        <begin position="1"/>
        <end position="13"/>
    </location>
</feature>
<feature type="domain" description="Sodium/calcium exchanger membrane region" evidence="9">
    <location>
        <begin position="314"/>
        <end position="455"/>
    </location>
</feature>
<feature type="transmembrane region" description="Helical" evidence="8">
    <location>
        <begin position="76"/>
        <end position="95"/>
    </location>
</feature>
<feature type="transmembrane region" description="Helical" evidence="8">
    <location>
        <begin position="213"/>
        <end position="235"/>
    </location>
</feature>
<accession>A0AAV5ANM0</accession>
<keyword evidence="4 8" id="KW-1133">Transmembrane helix</keyword>
<keyword evidence="5" id="KW-0406">Ion transport</keyword>
<reference evidence="10" key="1">
    <citation type="submission" date="2021-10" db="EMBL/GenBank/DDBJ databases">
        <title>De novo Genome Assembly of Clathrus columnatus (Basidiomycota, Fungi) Using Illumina and Nanopore Sequence Data.</title>
        <authorList>
            <person name="Ogiso-Tanaka E."/>
            <person name="Itagaki H."/>
            <person name="Hosoya T."/>
            <person name="Hosaka K."/>
        </authorList>
    </citation>
    <scope>NUCLEOTIDE SEQUENCE</scope>
    <source>
        <strain evidence="10">MO-923</strain>
    </source>
</reference>
<name>A0AAV5ANM0_9AGAM</name>
<dbReference type="InterPro" id="IPR004837">
    <property type="entry name" value="NaCa_Exmemb"/>
</dbReference>
<dbReference type="EMBL" id="BPWL01000009">
    <property type="protein sequence ID" value="GJJ14263.1"/>
    <property type="molecule type" value="Genomic_DNA"/>
</dbReference>
<protein>
    <recommendedName>
        <fullName evidence="9">Sodium/calcium exchanger membrane region domain-containing protein</fullName>
    </recommendedName>
</protein>
<keyword evidence="3 8" id="KW-0812">Transmembrane</keyword>
<gene>
    <name evidence="10" type="ORF">Clacol_008527</name>
</gene>
<comment type="subcellular location">
    <subcellularLocation>
        <location evidence="1">Endomembrane system</location>
        <topology evidence="1">Multi-pass membrane protein</topology>
    </subcellularLocation>
</comment>
<evidence type="ECO:0000256" key="1">
    <source>
        <dbReference type="ARBA" id="ARBA00004127"/>
    </source>
</evidence>
<evidence type="ECO:0000256" key="7">
    <source>
        <dbReference type="SAM" id="MobiDB-lite"/>
    </source>
</evidence>
<evidence type="ECO:0000256" key="5">
    <source>
        <dbReference type="ARBA" id="ARBA00023065"/>
    </source>
</evidence>
<dbReference type="GO" id="GO:0012505">
    <property type="term" value="C:endomembrane system"/>
    <property type="evidence" value="ECO:0007669"/>
    <property type="project" value="UniProtKB-SubCell"/>
</dbReference>
<feature type="region of interest" description="Disordered" evidence="7">
    <location>
        <begin position="1"/>
        <end position="40"/>
    </location>
</feature>
<feature type="domain" description="Sodium/calcium exchanger membrane region" evidence="9">
    <location>
        <begin position="140"/>
        <end position="274"/>
    </location>
</feature>
<dbReference type="GO" id="GO:0006874">
    <property type="term" value="P:intracellular calcium ion homeostasis"/>
    <property type="evidence" value="ECO:0007669"/>
    <property type="project" value="TreeGrafter"/>
</dbReference>
<proteinExistence type="predicted"/>
<organism evidence="10 11">
    <name type="scientific">Clathrus columnatus</name>
    <dbReference type="NCBI Taxonomy" id="1419009"/>
    <lineage>
        <taxon>Eukaryota</taxon>
        <taxon>Fungi</taxon>
        <taxon>Dikarya</taxon>
        <taxon>Basidiomycota</taxon>
        <taxon>Agaricomycotina</taxon>
        <taxon>Agaricomycetes</taxon>
        <taxon>Phallomycetidae</taxon>
        <taxon>Phallales</taxon>
        <taxon>Clathraceae</taxon>
        <taxon>Clathrus</taxon>
    </lineage>
</organism>
<evidence type="ECO:0000259" key="9">
    <source>
        <dbReference type="Pfam" id="PF01699"/>
    </source>
</evidence>
<evidence type="ECO:0000256" key="6">
    <source>
        <dbReference type="ARBA" id="ARBA00023136"/>
    </source>
</evidence>
<sequence length="507" mass="56052">MSSLPTHHHHVSAHTHEGSSSNAHDDHAMNGETHHDGSGHHSGLLHAYGYHLPRVQFWNRLRGKNRGQLPNFRERLNIFLIVIPFAWLSHFIDSWNEIKNLTFGQSLFEFGGEQMALYCGKVMLCDLLFLLSWSDSGVKTVGDLVVVTLNNSVEAALAIILLSKCELKLLQSTVTGVILLHVLLIPGVSFLAGGARIWQQVLSPHSTQLNHSLLTVGLFALLIPTAFFAAINPGFDSSLESTFISSELKDKFLRFSRGLAVILLLVYLCSRFFIFDPPGGGNGLVTPDAPAALREKERELAHEKPEVNPWFCMAFLIITVAIMATTAEFLVDSIEGVRVGNNITEEWFGVILLPLVSFSGDAIVAIVFFLKTALFLKPETPSALAKSEAIDMSIQFALFWLPFLVLLGWWTAKPLHLLFGEILYLSDVVVINSPLVRDLYEVALLIGACFLVNYVTADAKTNWAGELLIAFKLLPELKLKERWLGIIDVTSVTTLALCDSLPTLKAC</sequence>
<dbReference type="Pfam" id="PF01699">
    <property type="entry name" value="Na_Ca_ex"/>
    <property type="match status" value="2"/>
</dbReference>
<dbReference type="PANTHER" id="PTHR31503">
    <property type="entry name" value="VACUOLAR CALCIUM ION TRANSPORTER"/>
    <property type="match status" value="1"/>
</dbReference>
<dbReference type="PANTHER" id="PTHR31503:SF20">
    <property type="entry name" value="CA(2+)_H(+) EXCHANGER, PUTATIVE (EUROFUNG)-RELATED"/>
    <property type="match status" value="1"/>
</dbReference>
<comment type="caution">
    <text evidence="10">The sequence shown here is derived from an EMBL/GenBank/DDBJ whole genome shotgun (WGS) entry which is preliminary data.</text>
</comment>
<feature type="compositionally biased region" description="Basic and acidic residues" evidence="7">
    <location>
        <begin position="23"/>
        <end position="39"/>
    </location>
</feature>
<keyword evidence="2" id="KW-0813">Transport</keyword>
<dbReference type="InterPro" id="IPR004713">
    <property type="entry name" value="CaH_exchang"/>
</dbReference>
<dbReference type="AlphaFoldDB" id="A0AAV5ANM0"/>
<evidence type="ECO:0000256" key="3">
    <source>
        <dbReference type="ARBA" id="ARBA00022692"/>
    </source>
</evidence>
<feature type="transmembrane region" description="Helical" evidence="8">
    <location>
        <begin position="144"/>
        <end position="163"/>
    </location>
</feature>